<feature type="domain" description="Cytochrome c-552/4" evidence="2">
    <location>
        <begin position="42"/>
        <end position="130"/>
    </location>
</feature>
<dbReference type="InterPro" id="IPR036280">
    <property type="entry name" value="Multihaem_cyt_sf"/>
</dbReference>
<sequence length="436" mass="46944">MRIRLALSFMPLGLALGIGAGPLVPLALAEEAEPIHHVSSEVCETCHKDIFQQWKGSMHAQSTALSDPIHGTFYKMEVGDPTAEGMIHKKSGKFPLCLQCHAPNAARDQTTKLDALPAYSEGVNCVACHTLKSYKGIKDEKGKIRYGLKAYDVADTLQAPAGFPRGLQKLTAADDLFGGAVDASSDGQKPNPHLGEAVELDGKQIPALTMEANPIQLRTSDACMGCHDQRDNPQGVPLCQTGNEFVAGGSQVACQTCHMPVAGGFADHTMGGGHHEGMLKRSIVFDIKSKPVGDSIETTVWIRNLQPHAMPTGAPFRNLNLKLTAYNASGEVVWENAKGHPAKEDPQAYFVYGLADDKGNPAPPPTATQAGKDSRLKAHETRELVYQIPAEGVVLVRGELYYNLLWPSLVEKFTELPKDVTEPVLIAVAEKEISGE</sequence>
<keyword evidence="4" id="KW-1185">Reference proteome</keyword>
<dbReference type="AlphaFoldDB" id="I3Y8I9"/>
<dbReference type="STRING" id="765911.Thivi_1286"/>
<dbReference type="InterPro" id="IPR023155">
    <property type="entry name" value="Cyt_c-552/4"/>
</dbReference>
<accession>I3Y8I9</accession>
<reference evidence="3 4" key="1">
    <citation type="submission" date="2012-06" db="EMBL/GenBank/DDBJ databases">
        <title>Complete sequence of Thiocystis violascens DSM 198.</title>
        <authorList>
            <consortium name="US DOE Joint Genome Institute"/>
            <person name="Lucas S."/>
            <person name="Han J."/>
            <person name="Lapidus A."/>
            <person name="Cheng J.-F."/>
            <person name="Goodwin L."/>
            <person name="Pitluck S."/>
            <person name="Peters L."/>
            <person name="Ovchinnikova G."/>
            <person name="Teshima H."/>
            <person name="Detter J.C."/>
            <person name="Han C."/>
            <person name="Tapia R."/>
            <person name="Land M."/>
            <person name="Hauser L."/>
            <person name="Kyrpides N."/>
            <person name="Ivanova N."/>
            <person name="Pagani I."/>
            <person name="Vogl K."/>
            <person name="Liu Z."/>
            <person name="Frigaard N.-U."/>
            <person name="Bryant D."/>
            <person name="Woyke T."/>
        </authorList>
    </citation>
    <scope>NUCLEOTIDE SEQUENCE [LARGE SCALE GENOMIC DNA]</scope>
    <source>
        <strain evidence="4">ATCC 17096 / DSM 198 / 6111</strain>
    </source>
</reference>
<dbReference type="SMR" id="I3Y8I9"/>
<dbReference type="Pfam" id="PF13435">
    <property type="entry name" value="Cytochrome_C554"/>
    <property type="match status" value="1"/>
</dbReference>
<dbReference type="KEGG" id="tvi:Thivi_1286"/>
<protein>
    <recommendedName>
        <fullName evidence="2">Cytochrome c-552/4 domain-containing protein</fullName>
    </recommendedName>
</protein>
<dbReference type="eggNOG" id="COG2863">
    <property type="taxonomic scope" value="Bacteria"/>
</dbReference>
<organism evidence="3 4">
    <name type="scientific">Thiocystis violascens (strain ATCC 17096 / DSM 198 / 6111)</name>
    <name type="common">Chromatium violascens</name>
    <dbReference type="NCBI Taxonomy" id="765911"/>
    <lineage>
        <taxon>Bacteria</taxon>
        <taxon>Pseudomonadati</taxon>
        <taxon>Pseudomonadota</taxon>
        <taxon>Gammaproteobacteria</taxon>
        <taxon>Chromatiales</taxon>
        <taxon>Chromatiaceae</taxon>
        <taxon>Thiocystis</taxon>
    </lineage>
</organism>
<name>I3Y8I9_THIV6</name>
<dbReference type="EMBL" id="CP003154">
    <property type="protein sequence ID" value="AFL73307.1"/>
    <property type="molecule type" value="Genomic_DNA"/>
</dbReference>
<keyword evidence="1" id="KW-0732">Signal</keyword>
<dbReference type="RefSeq" id="WP_014777790.1">
    <property type="nucleotide sequence ID" value="NC_018012.1"/>
</dbReference>
<dbReference type="InterPro" id="IPR051829">
    <property type="entry name" value="Multiheme_Cytochr_ET"/>
</dbReference>
<dbReference type="Gene3D" id="1.10.1130.10">
    <property type="entry name" value="Flavocytochrome C3, Chain A"/>
    <property type="match status" value="1"/>
</dbReference>
<evidence type="ECO:0000256" key="1">
    <source>
        <dbReference type="ARBA" id="ARBA00022729"/>
    </source>
</evidence>
<evidence type="ECO:0000259" key="2">
    <source>
        <dbReference type="Pfam" id="PF13435"/>
    </source>
</evidence>
<dbReference type="HOGENOM" id="CLU_042044_0_0_6"/>
<evidence type="ECO:0000313" key="3">
    <source>
        <dbReference type="EMBL" id="AFL73307.1"/>
    </source>
</evidence>
<gene>
    <name evidence="3" type="ordered locus">Thivi_1286</name>
</gene>
<dbReference type="SUPFAM" id="SSF48695">
    <property type="entry name" value="Multiheme cytochromes"/>
    <property type="match status" value="2"/>
</dbReference>
<dbReference type="PANTHER" id="PTHR35038">
    <property type="entry name" value="DISSIMILATORY SULFITE REDUCTASE SIRA"/>
    <property type="match status" value="1"/>
</dbReference>
<dbReference type="Proteomes" id="UP000006062">
    <property type="component" value="Chromosome"/>
</dbReference>
<proteinExistence type="predicted"/>
<dbReference type="OrthoDB" id="9814800at2"/>
<evidence type="ECO:0000313" key="4">
    <source>
        <dbReference type="Proteomes" id="UP000006062"/>
    </source>
</evidence>